<feature type="region of interest" description="Disordered" evidence="1">
    <location>
        <begin position="686"/>
        <end position="707"/>
    </location>
</feature>
<feature type="region of interest" description="Disordered" evidence="1">
    <location>
        <begin position="814"/>
        <end position="1004"/>
    </location>
</feature>
<dbReference type="EMBL" id="VDLU01000002">
    <property type="protein sequence ID" value="TNJ28612.1"/>
    <property type="molecule type" value="Genomic_DNA"/>
</dbReference>
<accession>A0A4Z1SRT1</accession>
<sequence>MKLPVIAYDTASRRRVLGGQRTYFGSYGQKSVAPPPTALSIPTLAPSSVQGQASAQPQVQRDILRLLTDRNIYQVLQAGHADPGLLKPDIVVSLGEVLFLGRLDNHLAQRAYLEWRRLIQQPQDEFWFLTCLPTQRVRYASLAMEFFNSLPPALIVLLITAPAFSILPLVVTSDAQTIHATIDVYHTVVGVFLRSAEHHELYLRTLSSSMANQLLRKLAVQIHLGQVLSLFNELFSTVPNIRGQPAPIASIMGILIRQGLVQSLMGLILQSPSGTEHLQISGAAEFLLTLFVTTPPALQKALALELAPLALRCCFRTEGPSSLSLRLKYSGQIAVVCLCVLLSLLDTKDDYAAEYEQSDGNSSLVAVKTALKAYTDSVTAFAKELKLTARVTLPLMTALHTVAMLLSVRATPMNLNESFYNLLGMLSLGSNAVRLSTAFASGTDNPFVSGFSIPTRFAADKTNTRFFMSQLTEELAAQDFFSTLMNMIVVNPTNSVLQNTIAQILLNVAILGYYSAKQFRYVAVDSGFVDRLQALIWKPPMRRSVLDIFYQRMVLSLFGIVTGATETHYFNRAFSKISLLNNLYRPEHTAIVPNSIQDIRSFAANMPNDTRAQLIEVVLGFAPFTTYSKNILEHVSLTPVMYDDNHRRFLQQIVTVPQHMANVNMTTAMETGAERAQNWRANTPIPRARWTPRTGVMNTSATPPPSKVVITNKLQTDATTDPTPVSRTLTTLRAGAAVSAATTSLASASRGTPGLGPVLPVVSTPPVLQTPGSDLTTNVRLQPMNLPVSGEKPGFGDRLERPFDRKIFSACSRLSERATDSPSLPGGTESSNLRELTVRDFQRWHRQSFEATDKPETRTVGTPGSARPAPLRGTTRQIGAVDSPVQLVGRSPPLSGLRGFPSRLPPGTSSGQPLQTGGLTPTTQYISLRQRPVSSADQPPRSSISVSGRTTSGGGSPVRAASQIREQPLVSFTGRSMSQTRELPRQQATYTRSGYVEVRRAGQK</sequence>
<comment type="caution">
    <text evidence="2">The sequence shown here is derived from an EMBL/GenBank/DDBJ whole genome shotgun (WGS) entry which is preliminary data.</text>
</comment>
<dbReference type="OrthoDB" id="10254701at2759"/>
<name>A0A4Z1SRT1_GIAMU</name>
<keyword evidence="3" id="KW-1185">Reference proteome</keyword>
<proteinExistence type="predicted"/>
<gene>
    <name evidence="2" type="ORF">GMRT_10874</name>
</gene>
<feature type="compositionally biased region" description="Polar residues" evidence="1">
    <location>
        <begin position="907"/>
        <end position="937"/>
    </location>
</feature>
<dbReference type="AlphaFoldDB" id="A0A4Z1SRT1"/>
<dbReference type="Proteomes" id="UP000315496">
    <property type="component" value="Chromosome 2"/>
</dbReference>
<feature type="compositionally biased region" description="Basic and acidic residues" evidence="1">
    <location>
        <begin position="836"/>
        <end position="857"/>
    </location>
</feature>
<dbReference type="VEuPathDB" id="GiardiaDB:GMRT_10874"/>
<evidence type="ECO:0000313" key="3">
    <source>
        <dbReference type="Proteomes" id="UP000315496"/>
    </source>
</evidence>
<reference evidence="2 3" key="1">
    <citation type="submission" date="2019-05" db="EMBL/GenBank/DDBJ databases">
        <title>The compact genome of Giardia muris reveals important steps in the evolution of intestinal protozoan parasites.</title>
        <authorList>
            <person name="Xu F."/>
            <person name="Jimenez-Gonzalez A."/>
            <person name="Einarsson E."/>
            <person name="Astvaldsson A."/>
            <person name="Peirasmaki D."/>
            <person name="Eckmann L."/>
            <person name="Andersson J.O."/>
            <person name="Svard S.G."/>
            <person name="Jerlstrom-Hultqvist J."/>
        </authorList>
    </citation>
    <scope>NUCLEOTIDE SEQUENCE [LARGE SCALE GENOMIC DNA]</scope>
    <source>
        <strain evidence="2 3">Roberts-Thomson</strain>
    </source>
</reference>
<evidence type="ECO:0000256" key="1">
    <source>
        <dbReference type="SAM" id="MobiDB-lite"/>
    </source>
</evidence>
<organism evidence="2 3">
    <name type="scientific">Giardia muris</name>
    <dbReference type="NCBI Taxonomy" id="5742"/>
    <lineage>
        <taxon>Eukaryota</taxon>
        <taxon>Metamonada</taxon>
        <taxon>Diplomonadida</taxon>
        <taxon>Hexamitidae</taxon>
        <taxon>Giardiinae</taxon>
        <taxon>Giardia</taxon>
    </lineage>
</organism>
<protein>
    <submittedName>
        <fullName evidence="2">Uncharacterized protein</fullName>
    </submittedName>
</protein>
<feature type="compositionally biased region" description="Low complexity" evidence="1">
    <location>
        <begin position="941"/>
        <end position="950"/>
    </location>
</feature>
<evidence type="ECO:0000313" key="2">
    <source>
        <dbReference type="EMBL" id="TNJ28612.1"/>
    </source>
</evidence>
<feature type="compositionally biased region" description="Polar residues" evidence="1">
    <location>
        <begin position="973"/>
        <end position="992"/>
    </location>
</feature>